<proteinExistence type="predicted"/>
<dbReference type="EMBL" id="AOXI01000018">
    <property type="protein sequence ID" value="ESE85752.1"/>
    <property type="molecule type" value="Genomic_DNA"/>
</dbReference>
<accession>V1H340</accession>
<dbReference type="STRING" id="1173950.SEI61121_08274"/>
<sequence length="37" mass="4319">MPFSVTPRRQNEKLMFLVSNRSSYKFAIIKIKSLKCG</sequence>
<dbReference type="AlphaFoldDB" id="V1H340"/>
<name>V1H340_SALER</name>
<evidence type="ECO:0000313" key="2">
    <source>
        <dbReference type="Proteomes" id="UP000017304"/>
    </source>
</evidence>
<comment type="caution">
    <text evidence="1">The sequence shown here is derived from an EMBL/GenBank/DDBJ whole genome shotgun (WGS) entry which is preliminary data.</text>
</comment>
<evidence type="ECO:0000313" key="1">
    <source>
        <dbReference type="EMBL" id="ESE85752.1"/>
    </source>
</evidence>
<dbReference type="PATRIC" id="fig|1173950.3.peg.1720"/>
<gene>
    <name evidence="1" type="ORF">SEI61121_08274</name>
</gene>
<protein>
    <submittedName>
        <fullName evidence="1">Uncharacterized protein</fullName>
    </submittedName>
</protein>
<reference evidence="1 2" key="1">
    <citation type="journal article" date="2013" name="Genome Biol. Evol.">
        <title>Phylogenetic diversity of the enteric pathogen Salmonella enterica subsp. enterica inferred from genome-wide reference-free SNP characters.</title>
        <authorList>
            <person name="Timme R.E."/>
            <person name="Pettengill J.B."/>
            <person name="Allard M.W."/>
            <person name="Strain E."/>
            <person name="Barrangou R."/>
            <person name="Wehnes C."/>
            <person name="Van Kessel J.S."/>
            <person name="Karns J.S."/>
            <person name="Musser S.M."/>
            <person name="Brown E.W."/>
        </authorList>
    </citation>
    <scope>NUCLEOTIDE SEQUENCE [LARGE SCALE GENOMIC DNA]</scope>
    <source>
        <strain evidence="1 2">1121</strain>
    </source>
</reference>
<organism evidence="1 2">
    <name type="scientific">Salmonella enterica subsp. indica serovar 6,14,25:z10:1,(2),7 str. 1121</name>
    <dbReference type="NCBI Taxonomy" id="1173950"/>
    <lineage>
        <taxon>Bacteria</taxon>
        <taxon>Pseudomonadati</taxon>
        <taxon>Pseudomonadota</taxon>
        <taxon>Gammaproteobacteria</taxon>
        <taxon>Enterobacterales</taxon>
        <taxon>Enterobacteriaceae</taxon>
        <taxon>Salmonella</taxon>
    </lineage>
</organism>
<dbReference type="Proteomes" id="UP000017304">
    <property type="component" value="Unassembled WGS sequence"/>
</dbReference>